<dbReference type="OrthoDB" id="147504at2157"/>
<sequence>MSTRGQRLYDWWSRHTGAQRFLYGLAFFGREGTFRRRGVEALALDPGERVLELGCGPGTNFEALRERVGPEGTVVGVDYSTGMVASARETISEAGWGNVHAVRADAATLPVAGPFDAAYAAMSLSAMPDPEAVLDATRSVLAPGGRVAVLDARPFQSLPWRALNPVIVPLFRASTNWISESDVTAALERTFPTASVDDYYGGSIVAATGRLGE</sequence>
<comment type="caution">
    <text evidence="4">The sequence shown here is derived from an EMBL/GenBank/DDBJ whole genome shotgun (WGS) entry which is preliminary data.</text>
</comment>
<dbReference type="Gene3D" id="3.40.50.150">
    <property type="entry name" value="Vaccinia Virus protein VP39"/>
    <property type="match status" value="1"/>
</dbReference>
<organism evidence="4 5">
    <name type="scientific">Halorientalis pallida</name>
    <dbReference type="NCBI Taxonomy" id="2479928"/>
    <lineage>
        <taxon>Archaea</taxon>
        <taxon>Methanobacteriati</taxon>
        <taxon>Methanobacteriota</taxon>
        <taxon>Stenosarchaea group</taxon>
        <taxon>Halobacteria</taxon>
        <taxon>Halobacteriales</taxon>
        <taxon>Haloarculaceae</taxon>
        <taxon>Halorientalis</taxon>
    </lineage>
</organism>
<dbReference type="CDD" id="cd02440">
    <property type="entry name" value="AdoMet_MTases"/>
    <property type="match status" value="1"/>
</dbReference>
<dbReference type="SUPFAM" id="SSF53335">
    <property type="entry name" value="S-adenosyl-L-methionine-dependent methyltransferases"/>
    <property type="match status" value="1"/>
</dbReference>
<proteinExistence type="predicted"/>
<dbReference type="InterPro" id="IPR041698">
    <property type="entry name" value="Methyltransf_25"/>
</dbReference>
<dbReference type="Pfam" id="PF13649">
    <property type="entry name" value="Methyltransf_25"/>
    <property type="match status" value="1"/>
</dbReference>
<dbReference type="EMBL" id="RDFA01000001">
    <property type="protein sequence ID" value="RXK51683.1"/>
    <property type="molecule type" value="Genomic_DNA"/>
</dbReference>
<dbReference type="GO" id="GO:0032259">
    <property type="term" value="P:methylation"/>
    <property type="evidence" value="ECO:0007669"/>
    <property type="project" value="UniProtKB-KW"/>
</dbReference>
<keyword evidence="2 4" id="KW-0808">Transferase</keyword>
<feature type="domain" description="Methyltransferase" evidence="3">
    <location>
        <begin position="50"/>
        <end position="145"/>
    </location>
</feature>
<reference evidence="4 5" key="1">
    <citation type="submission" date="2019-01" db="EMBL/GenBank/DDBJ databases">
        <title>Halorientalis sp. F13-25 a new haloarchaeum isolated from hypersaline water.</title>
        <authorList>
            <person name="Ana D.-V."/>
            <person name="Cristina S.-P."/>
            <person name="Antonio V."/>
        </authorList>
    </citation>
    <scope>NUCLEOTIDE SEQUENCE [LARGE SCALE GENOMIC DNA]</scope>
    <source>
        <strain evidence="4 5">F13-25</strain>
    </source>
</reference>
<keyword evidence="5" id="KW-1185">Reference proteome</keyword>
<keyword evidence="1 4" id="KW-0489">Methyltransferase</keyword>
<gene>
    <name evidence="4" type="ORF">EAF64_03360</name>
</gene>
<evidence type="ECO:0000256" key="2">
    <source>
        <dbReference type="ARBA" id="ARBA00022679"/>
    </source>
</evidence>
<dbReference type="Proteomes" id="UP000289691">
    <property type="component" value="Unassembled WGS sequence"/>
</dbReference>
<evidence type="ECO:0000259" key="3">
    <source>
        <dbReference type="Pfam" id="PF13649"/>
    </source>
</evidence>
<evidence type="ECO:0000313" key="4">
    <source>
        <dbReference type="EMBL" id="RXK51683.1"/>
    </source>
</evidence>
<dbReference type="PANTHER" id="PTHR43861:SF1">
    <property type="entry name" value="TRANS-ACONITATE 2-METHYLTRANSFERASE"/>
    <property type="match status" value="1"/>
</dbReference>
<name>A0A498L956_9EURY</name>
<dbReference type="AlphaFoldDB" id="A0A498L956"/>
<dbReference type="RefSeq" id="WP_129067544.1">
    <property type="nucleotide sequence ID" value="NZ_RDFA01000001.1"/>
</dbReference>
<dbReference type="InterPro" id="IPR029063">
    <property type="entry name" value="SAM-dependent_MTases_sf"/>
</dbReference>
<evidence type="ECO:0000256" key="1">
    <source>
        <dbReference type="ARBA" id="ARBA00022603"/>
    </source>
</evidence>
<accession>A0A498L956</accession>
<dbReference type="GO" id="GO:0008168">
    <property type="term" value="F:methyltransferase activity"/>
    <property type="evidence" value="ECO:0007669"/>
    <property type="project" value="UniProtKB-KW"/>
</dbReference>
<dbReference type="PANTHER" id="PTHR43861">
    <property type="entry name" value="TRANS-ACONITATE 2-METHYLTRANSFERASE-RELATED"/>
    <property type="match status" value="1"/>
</dbReference>
<evidence type="ECO:0000313" key="5">
    <source>
        <dbReference type="Proteomes" id="UP000289691"/>
    </source>
</evidence>
<protein>
    <submittedName>
        <fullName evidence="4">Methyltransferase domain-containing protein</fullName>
    </submittedName>
</protein>